<evidence type="ECO:0000256" key="7">
    <source>
        <dbReference type="ARBA" id="ARBA00022679"/>
    </source>
</evidence>
<keyword evidence="10 13" id="KW-0067">ATP-binding</keyword>
<evidence type="ECO:0000313" key="15">
    <source>
        <dbReference type="Proteomes" id="UP001232156"/>
    </source>
</evidence>
<evidence type="ECO:0000256" key="6">
    <source>
        <dbReference type="ARBA" id="ARBA00022556"/>
    </source>
</evidence>
<evidence type="ECO:0000256" key="1">
    <source>
        <dbReference type="ARBA" id="ARBA00002274"/>
    </source>
</evidence>
<evidence type="ECO:0000256" key="2">
    <source>
        <dbReference type="ARBA" id="ARBA00004870"/>
    </source>
</evidence>
<keyword evidence="15" id="KW-1185">Reference proteome</keyword>
<proteinExistence type="inferred from homology"/>
<keyword evidence="8 13" id="KW-0547">Nucleotide-binding</keyword>
<dbReference type="Pfam" id="PF02606">
    <property type="entry name" value="LpxK"/>
    <property type="match status" value="1"/>
</dbReference>
<evidence type="ECO:0000256" key="3">
    <source>
        <dbReference type="ARBA" id="ARBA00012071"/>
    </source>
</evidence>
<protein>
    <recommendedName>
        <fullName evidence="4 13">Tetraacyldisaccharide 4'-kinase</fullName>
        <ecNumber evidence="3 13">2.7.1.130</ecNumber>
    </recommendedName>
    <alternativeName>
        <fullName evidence="12 13">Lipid A 4'-kinase</fullName>
    </alternativeName>
</protein>
<dbReference type="GO" id="GO:0009029">
    <property type="term" value="F:lipid-A 4'-kinase activity"/>
    <property type="evidence" value="ECO:0007669"/>
    <property type="project" value="UniProtKB-EC"/>
</dbReference>
<dbReference type="SUPFAM" id="SSF52540">
    <property type="entry name" value="P-loop containing nucleoside triphosphate hydrolases"/>
    <property type="match status" value="1"/>
</dbReference>
<name>A0ABU1D716_9BURK</name>
<dbReference type="InterPro" id="IPR003758">
    <property type="entry name" value="LpxK"/>
</dbReference>
<dbReference type="InterPro" id="IPR027417">
    <property type="entry name" value="P-loop_NTPase"/>
</dbReference>
<evidence type="ECO:0000256" key="5">
    <source>
        <dbReference type="ARBA" id="ARBA00022516"/>
    </source>
</evidence>
<sequence>MRARIERALHAAWQRRGLLSTALWPFSRLYEIIITNREAGFLRNPQRVHHETIPVVVVGNIYIGGTGKTPVTIALVQALQARGWNPGVISRGYGSRPGEKPRVGRGALEPALFGDEPALIAAQTGAPVAVHPDRAAAIRRLRRHYPKIDVVVSDDGLQHLALGRDMEIIVQDARGIGNGRMLPAGPLREPPERLNSADFIINNLLPGEAPPVIPPGPAHVVDMRLAPATVEHLASGERLDWADWIARPGHDSCAAVAAIGRPERFFGMLRQHGLTALHTVALPDHYDYRDSPFRTLTAECILITPKDAVKCRRFGDHRLHCVHPAPEFSDPSWIDLVNELLRAISQRKHTTELAEPLN</sequence>
<dbReference type="NCBIfam" id="TIGR00682">
    <property type="entry name" value="lpxK"/>
    <property type="match status" value="1"/>
</dbReference>
<evidence type="ECO:0000256" key="10">
    <source>
        <dbReference type="ARBA" id="ARBA00022840"/>
    </source>
</evidence>
<comment type="catalytic activity">
    <reaction evidence="13">
        <text>a lipid A disaccharide + ATP = a lipid IVA + ADP + H(+)</text>
        <dbReference type="Rhea" id="RHEA:67840"/>
        <dbReference type="ChEBI" id="CHEBI:15378"/>
        <dbReference type="ChEBI" id="CHEBI:30616"/>
        <dbReference type="ChEBI" id="CHEBI:176343"/>
        <dbReference type="ChEBI" id="CHEBI:176425"/>
        <dbReference type="ChEBI" id="CHEBI:456216"/>
        <dbReference type="EC" id="2.7.1.130"/>
    </reaction>
</comment>
<reference evidence="14 15" key="1">
    <citation type="submission" date="2023-08" db="EMBL/GenBank/DDBJ databases">
        <title>Alcaligenaceae gen. nov., a novel taxon isolated from the sludge of Yixing Pesticide Factory.</title>
        <authorList>
            <person name="Ruan L."/>
        </authorList>
    </citation>
    <scope>NUCLEOTIDE SEQUENCE [LARGE SCALE GENOMIC DNA]</scope>
    <source>
        <strain evidence="14 15">LG-2</strain>
    </source>
</reference>
<comment type="function">
    <text evidence="1 13">Transfers the gamma-phosphate of ATP to the 4'-position of a tetraacyldisaccharide 1-phosphate intermediate (termed DS-1-P) to form tetraacyldisaccharide 1,4'-bis-phosphate (lipid IVA).</text>
</comment>
<keyword evidence="11 13" id="KW-0443">Lipid metabolism</keyword>
<organism evidence="14 15">
    <name type="scientific">Yanghanlia caeni</name>
    <dbReference type="NCBI Taxonomy" id="3064283"/>
    <lineage>
        <taxon>Bacteria</taxon>
        <taxon>Pseudomonadati</taxon>
        <taxon>Pseudomonadota</taxon>
        <taxon>Betaproteobacteria</taxon>
        <taxon>Burkholderiales</taxon>
        <taxon>Alcaligenaceae</taxon>
        <taxon>Yanghanlia</taxon>
    </lineage>
</organism>
<evidence type="ECO:0000256" key="9">
    <source>
        <dbReference type="ARBA" id="ARBA00022777"/>
    </source>
</evidence>
<evidence type="ECO:0000313" key="14">
    <source>
        <dbReference type="EMBL" id="MDR4126177.1"/>
    </source>
</evidence>
<dbReference type="PANTHER" id="PTHR42724">
    <property type="entry name" value="TETRAACYLDISACCHARIDE 4'-KINASE"/>
    <property type="match status" value="1"/>
</dbReference>
<dbReference type="HAMAP" id="MF_00409">
    <property type="entry name" value="LpxK"/>
    <property type="match status" value="1"/>
</dbReference>
<dbReference type="EC" id="2.7.1.130" evidence="3 13"/>
<keyword evidence="9 13" id="KW-0418">Kinase</keyword>
<evidence type="ECO:0000256" key="4">
    <source>
        <dbReference type="ARBA" id="ARBA00016436"/>
    </source>
</evidence>
<gene>
    <name evidence="13 14" type="primary">lpxK</name>
    <name evidence="14" type="ORF">Q8947_09305</name>
</gene>
<evidence type="ECO:0000256" key="13">
    <source>
        <dbReference type="HAMAP-Rule" id="MF_00409"/>
    </source>
</evidence>
<keyword evidence="6 13" id="KW-0441">Lipid A biosynthesis</keyword>
<dbReference type="PANTHER" id="PTHR42724:SF1">
    <property type="entry name" value="TETRAACYLDISACCHARIDE 4'-KINASE, MITOCHONDRIAL-RELATED"/>
    <property type="match status" value="1"/>
</dbReference>
<evidence type="ECO:0000256" key="12">
    <source>
        <dbReference type="ARBA" id="ARBA00029757"/>
    </source>
</evidence>
<accession>A0ABU1D716</accession>
<comment type="caution">
    <text evidence="14">The sequence shown here is derived from an EMBL/GenBank/DDBJ whole genome shotgun (WGS) entry which is preliminary data.</text>
</comment>
<keyword evidence="7 13" id="KW-0808">Transferase</keyword>
<evidence type="ECO:0000256" key="11">
    <source>
        <dbReference type="ARBA" id="ARBA00023098"/>
    </source>
</evidence>
<evidence type="ECO:0000256" key="8">
    <source>
        <dbReference type="ARBA" id="ARBA00022741"/>
    </source>
</evidence>
<comment type="similarity">
    <text evidence="13">Belongs to the LpxK family.</text>
</comment>
<dbReference type="EMBL" id="JAUZQE010000019">
    <property type="protein sequence ID" value="MDR4126177.1"/>
    <property type="molecule type" value="Genomic_DNA"/>
</dbReference>
<dbReference type="RefSeq" id="WP_347287111.1">
    <property type="nucleotide sequence ID" value="NZ_JAUZQE010000019.1"/>
</dbReference>
<comment type="pathway">
    <text evidence="2 13">Glycolipid biosynthesis; lipid IV(A) biosynthesis; lipid IV(A) from (3R)-3-hydroxytetradecanoyl-[acyl-carrier-protein] and UDP-N-acetyl-alpha-D-glucosamine: step 6/6.</text>
</comment>
<feature type="binding site" evidence="13">
    <location>
        <begin position="62"/>
        <end position="69"/>
    </location>
    <ligand>
        <name>ATP</name>
        <dbReference type="ChEBI" id="CHEBI:30616"/>
    </ligand>
</feature>
<dbReference type="Proteomes" id="UP001232156">
    <property type="component" value="Unassembled WGS sequence"/>
</dbReference>
<keyword evidence="5 13" id="KW-0444">Lipid biosynthesis</keyword>